<dbReference type="SUPFAM" id="SSF53850">
    <property type="entry name" value="Periplasmic binding protein-like II"/>
    <property type="match status" value="1"/>
</dbReference>
<keyword evidence="1" id="KW-0732">Signal</keyword>
<keyword evidence="3" id="KW-1185">Reference proteome</keyword>
<protein>
    <recommendedName>
        <fullName evidence="4">Bacterial extracellular solute-binding protein</fullName>
    </recommendedName>
</protein>
<dbReference type="EMBL" id="LLKB01000001">
    <property type="protein sequence ID" value="KQC85787.1"/>
    <property type="molecule type" value="Genomic_DNA"/>
</dbReference>
<gene>
    <name evidence="2" type="ORF">APZ18_00855</name>
</gene>
<dbReference type="PROSITE" id="PS51257">
    <property type="entry name" value="PROKAR_LIPOPROTEIN"/>
    <property type="match status" value="1"/>
</dbReference>
<dbReference type="Gene3D" id="3.40.190.10">
    <property type="entry name" value="Periplasmic binding protein-like II"/>
    <property type="match status" value="1"/>
</dbReference>
<reference evidence="2 3" key="1">
    <citation type="submission" date="2015-10" db="EMBL/GenBank/DDBJ databases">
        <title>Butyribacter intestini gen. nov., sp. nov., a butyric acid-producing bacterium of the family Lachnospiraceae isolated from the human faeces.</title>
        <authorList>
            <person name="Zou Y."/>
            <person name="Xue W."/>
            <person name="Luo G."/>
            <person name="Lv M."/>
        </authorList>
    </citation>
    <scope>NUCLEOTIDE SEQUENCE [LARGE SCALE GENOMIC DNA]</scope>
    <source>
        <strain evidence="2 3">TF01-11</strain>
    </source>
</reference>
<feature type="chain" id="PRO_5043610237" description="Bacterial extracellular solute-binding protein" evidence="1">
    <location>
        <begin position="24"/>
        <end position="497"/>
    </location>
</feature>
<organism evidence="2 3">
    <name type="scientific">Butyribacter intestini</name>
    <dbReference type="NCBI Taxonomy" id="1703332"/>
    <lineage>
        <taxon>Bacteria</taxon>
        <taxon>Bacillati</taxon>
        <taxon>Bacillota</taxon>
        <taxon>Clostridia</taxon>
        <taxon>Lachnospirales</taxon>
        <taxon>Lachnospiraceae</taxon>
        <taxon>Butyribacter</taxon>
    </lineage>
</organism>
<accession>A0AAW3JSF7</accession>
<comment type="caution">
    <text evidence="2">The sequence shown here is derived from an EMBL/GenBank/DDBJ whole genome shotgun (WGS) entry which is preliminary data.</text>
</comment>
<feature type="signal peptide" evidence="1">
    <location>
        <begin position="1"/>
        <end position="23"/>
    </location>
</feature>
<dbReference type="Proteomes" id="UP000050833">
    <property type="component" value="Unassembled WGS sequence"/>
</dbReference>
<evidence type="ECO:0000313" key="3">
    <source>
        <dbReference type="Proteomes" id="UP000050833"/>
    </source>
</evidence>
<evidence type="ECO:0008006" key="4">
    <source>
        <dbReference type="Google" id="ProtNLM"/>
    </source>
</evidence>
<evidence type="ECO:0000256" key="1">
    <source>
        <dbReference type="SAM" id="SignalP"/>
    </source>
</evidence>
<dbReference type="RefSeq" id="WP_055940677.1">
    <property type="nucleotide sequence ID" value="NZ_JAQDCV010000006.1"/>
</dbReference>
<proteinExistence type="predicted"/>
<sequence>MKKKLVAVFLTSALILTSCNSSGAGSKTAPLKSDKKTSDNEVVWTLEDGAKVPEDNVKKLNEALYKKGYDVSVRFNYLKNDYVKNSPKEYHSALEKTIKEKKTDIAFCGWEYENYPGEMTEFIRKGYFYPLEKWLVSSDGNAVYKLYDKEIWDCAKIDNKNYFLPNENMSYTPSNVIGFNKKYISQDKIESWNGTWAGLLSIMDGLKLKEDAAKILGFPSINSFQDMTSREVYTYKDGLFYNVKTGEITNPFNTKGFYEYLSFLHKCYLKKYIKHGMDDNGVTDDNESEQYDTGKFAMMFNVTDDSGNADMVYKKRKFAISNDIGIGTAVCANSDKKDKALLLLKALRTDDDLANILLWGDADKSKLTDADGFVDEDKVKNGIIYQPAAIGLSDGTFQLKGAKATDMRVYKKKCLSSKLRVKSAIAGFNPDYSNLKKELSVYTKLLEMYQDCWQKADFGKKMYNDIKLKITKKSERLVKELNAQVEEYKVEKQNGKK</sequence>
<name>A0AAW3JSF7_9FIRM</name>
<evidence type="ECO:0000313" key="2">
    <source>
        <dbReference type="EMBL" id="KQC85787.1"/>
    </source>
</evidence>
<dbReference type="AlphaFoldDB" id="A0AAW3JSF7"/>